<feature type="transmembrane region" description="Helical" evidence="1">
    <location>
        <begin position="105"/>
        <end position="123"/>
    </location>
</feature>
<dbReference type="Proteomes" id="UP000229390">
    <property type="component" value="Unassembled WGS sequence"/>
</dbReference>
<dbReference type="AlphaFoldDB" id="A0A2M6T0B2"/>
<dbReference type="EMBL" id="PEYE01000034">
    <property type="protein sequence ID" value="PIS38769.1"/>
    <property type="molecule type" value="Genomic_DNA"/>
</dbReference>
<feature type="transmembrane region" description="Helical" evidence="1">
    <location>
        <begin position="45"/>
        <end position="64"/>
    </location>
</feature>
<sequence length="253" mass="28974">YFIKEPLAFHLLTLISLGYVVYLAVKNKLTKPLIKNAFRDSSHWLEEHLAEFTMLVFIFIYWLSSVSSNLNIGVRHLLPVFPLTMVLVAGAVSKILNPPYLKIKYGLLALLLVWQAVTVIRIYPHFLAYFNKIAGGPDKAYAITVDSNLDWGQDLKRLKKWVDEKGIEKIYVDYFGGSEAQYYLKEKFIPWWGSRDSGELPQGSYLAVSATFLQGGRGKPVAGFNQPWGYYLWLNKYAPIAKIGYSIFVYRID</sequence>
<evidence type="ECO:0000313" key="3">
    <source>
        <dbReference type="Proteomes" id="UP000229390"/>
    </source>
</evidence>
<feature type="transmembrane region" description="Helical" evidence="1">
    <location>
        <begin position="6"/>
        <end position="25"/>
    </location>
</feature>
<protein>
    <recommendedName>
        <fullName evidence="4">Glycosyltransferase RgtA/B/C/D-like domain-containing protein</fullName>
    </recommendedName>
</protein>
<keyword evidence="1" id="KW-0472">Membrane</keyword>
<name>A0A2M6T0B2_9BACT</name>
<gene>
    <name evidence="2" type="ORF">COT34_01915</name>
</gene>
<accession>A0A2M6T0B2</accession>
<evidence type="ECO:0008006" key="4">
    <source>
        <dbReference type="Google" id="ProtNLM"/>
    </source>
</evidence>
<keyword evidence="1" id="KW-1133">Transmembrane helix</keyword>
<keyword evidence="1" id="KW-0812">Transmembrane</keyword>
<evidence type="ECO:0000256" key="1">
    <source>
        <dbReference type="SAM" id="Phobius"/>
    </source>
</evidence>
<organism evidence="2 3">
    <name type="scientific">Candidatus Nealsonbacteria bacterium CG08_land_8_20_14_0_20_43_11</name>
    <dbReference type="NCBI Taxonomy" id="1974706"/>
    <lineage>
        <taxon>Bacteria</taxon>
        <taxon>Candidatus Nealsoniibacteriota</taxon>
    </lineage>
</organism>
<proteinExistence type="predicted"/>
<feature type="non-terminal residue" evidence="2">
    <location>
        <position position="1"/>
    </location>
</feature>
<feature type="transmembrane region" description="Helical" evidence="1">
    <location>
        <begin position="76"/>
        <end position="93"/>
    </location>
</feature>
<comment type="caution">
    <text evidence="2">The sequence shown here is derived from an EMBL/GenBank/DDBJ whole genome shotgun (WGS) entry which is preliminary data.</text>
</comment>
<reference evidence="3" key="1">
    <citation type="submission" date="2017-09" db="EMBL/GenBank/DDBJ databases">
        <title>Depth-based differentiation of microbial function through sediment-hosted aquifers and enrichment of novel symbionts in the deep terrestrial subsurface.</title>
        <authorList>
            <person name="Probst A.J."/>
            <person name="Ladd B."/>
            <person name="Jarett J.K."/>
            <person name="Geller-Mcgrath D.E."/>
            <person name="Sieber C.M.K."/>
            <person name="Emerson J.B."/>
            <person name="Anantharaman K."/>
            <person name="Thomas B.C."/>
            <person name="Malmstrom R."/>
            <person name="Stieglmeier M."/>
            <person name="Klingl A."/>
            <person name="Woyke T."/>
            <person name="Ryan C.M."/>
            <person name="Banfield J.F."/>
        </authorList>
    </citation>
    <scope>NUCLEOTIDE SEQUENCE [LARGE SCALE GENOMIC DNA]</scope>
</reference>
<evidence type="ECO:0000313" key="2">
    <source>
        <dbReference type="EMBL" id="PIS38769.1"/>
    </source>
</evidence>